<dbReference type="AlphaFoldDB" id="A0A1I7S7V1"/>
<feature type="chain" id="PRO_5036308738" evidence="1">
    <location>
        <begin position="20"/>
        <end position="198"/>
    </location>
</feature>
<dbReference type="EMBL" id="CAJFCV020000001">
    <property type="protein sequence ID" value="CAG9087053.1"/>
    <property type="molecule type" value="Genomic_DNA"/>
</dbReference>
<reference evidence="5" key="1">
    <citation type="submission" date="2016-11" db="UniProtKB">
        <authorList>
            <consortium name="WormBaseParasite"/>
        </authorList>
    </citation>
    <scope>IDENTIFICATION</scope>
</reference>
<evidence type="ECO:0000313" key="4">
    <source>
        <dbReference type="Proteomes" id="UP000659654"/>
    </source>
</evidence>
<keyword evidence="1" id="KW-0732">Signal</keyword>
<dbReference type="EMBL" id="CAJFDI010000001">
    <property type="protein sequence ID" value="CAD5210807.1"/>
    <property type="molecule type" value="Genomic_DNA"/>
</dbReference>
<evidence type="ECO:0000313" key="2">
    <source>
        <dbReference type="EMBL" id="CAD5210807.1"/>
    </source>
</evidence>
<evidence type="ECO:0000313" key="5">
    <source>
        <dbReference type="WBParaSite" id="BXY_0909400.1"/>
    </source>
</evidence>
<feature type="signal peptide" evidence="1">
    <location>
        <begin position="1"/>
        <end position="19"/>
    </location>
</feature>
<dbReference type="WBParaSite" id="BXY_0909400.1">
    <property type="protein sequence ID" value="BXY_0909400.1"/>
    <property type="gene ID" value="BXY_0909400"/>
</dbReference>
<sequence length="198" mass="23074">MLVLFWFVSLVFLQVYGHGEDCNPQDNDRLFECQLVVTESFSTGRGIESTAKLIKDLKEITHEDYGKQKCINFWRMTLCTRTLKPCSQNVPNSLIEELKDTIERTFGVCNGLDANATKELVKCNSFVQGGTCSQHLERPCDPSYFDCLYHYVDRECVELNRDGRQLLCYLVGWQTKEVCLYHSICTQEKWTKEVHYHY</sequence>
<name>A0A1I7S7V1_BURXY</name>
<gene>
    <name evidence="2" type="ORF">BXYJ_LOCUS2113</name>
</gene>
<proteinExistence type="predicted"/>
<organism evidence="3 5">
    <name type="scientific">Bursaphelenchus xylophilus</name>
    <name type="common">Pinewood nematode worm</name>
    <name type="synonym">Aphelenchoides xylophilus</name>
    <dbReference type="NCBI Taxonomy" id="6326"/>
    <lineage>
        <taxon>Eukaryota</taxon>
        <taxon>Metazoa</taxon>
        <taxon>Ecdysozoa</taxon>
        <taxon>Nematoda</taxon>
        <taxon>Chromadorea</taxon>
        <taxon>Rhabditida</taxon>
        <taxon>Tylenchina</taxon>
        <taxon>Tylenchomorpha</taxon>
        <taxon>Aphelenchoidea</taxon>
        <taxon>Aphelenchoididae</taxon>
        <taxon>Bursaphelenchus</taxon>
    </lineage>
</organism>
<dbReference type="Proteomes" id="UP000659654">
    <property type="component" value="Unassembled WGS sequence"/>
</dbReference>
<keyword evidence="4" id="KW-1185">Reference proteome</keyword>
<dbReference type="Proteomes" id="UP000095284">
    <property type="component" value="Unplaced"/>
</dbReference>
<protein>
    <submittedName>
        <fullName evidence="2">(pine wood nematode) hypothetical protein</fullName>
    </submittedName>
</protein>
<evidence type="ECO:0000256" key="1">
    <source>
        <dbReference type="SAM" id="SignalP"/>
    </source>
</evidence>
<dbReference type="Proteomes" id="UP000582659">
    <property type="component" value="Unassembled WGS sequence"/>
</dbReference>
<reference evidence="2" key="2">
    <citation type="submission" date="2020-09" db="EMBL/GenBank/DDBJ databases">
        <authorList>
            <person name="Kikuchi T."/>
        </authorList>
    </citation>
    <scope>NUCLEOTIDE SEQUENCE</scope>
    <source>
        <strain evidence="2">Ka4C1</strain>
    </source>
</reference>
<accession>A0A1I7S7V1</accession>
<evidence type="ECO:0000313" key="3">
    <source>
        <dbReference type="Proteomes" id="UP000095284"/>
    </source>
</evidence>